<keyword evidence="3" id="KW-1185">Reference proteome</keyword>
<protein>
    <submittedName>
        <fullName evidence="2">SpoVR family protein</fullName>
    </submittedName>
</protein>
<name>G8TW64_SULAD</name>
<sequence>MLKPAELERILERVFPAAEALGLNVGHIHFQLVSPEDIQVLASQGGMPVRYRHWSFGKQHQRLKTAYDFRLTQIYELVINHDPTYAFIDRTVSPAQAMMIAAHVAAHADFFRENRMFWDVPRQMATDMARHRRMIDGWRTRYGLEAVESLIDAGHILADFTGESTQFARPGERADDVLGYVAREASHLAEWERRLLSLLRHEARYVWPQLLTKVVNEGYATFCHTALLREMELTPSEMWETARLNAQIVAVNPPQLNPYRLGYLLFQQAYLRGGWPEVFRARQLYDDVGLVRAYFDPALAERAGLAVYAEREGTVPPRTLSGTELAEALIRDLDHAGIPRIRVEEAQSHDGVLVLVHQHDGRDLDFAELPFALKAVSQRIWHGPIKLWTVRQRVPHMVSHNGQDWLDHVV</sequence>
<dbReference type="Pfam" id="PF04293">
    <property type="entry name" value="SpoVR"/>
    <property type="match status" value="2"/>
</dbReference>
<organism evidence="2 3">
    <name type="scientific">Sulfobacillus acidophilus (strain ATCC 700253 / DSM 10332 / NAL)</name>
    <dbReference type="NCBI Taxonomy" id="679936"/>
    <lineage>
        <taxon>Bacteria</taxon>
        <taxon>Bacillati</taxon>
        <taxon>Bacillota</taxon>
        <taxon>Clostridia</taxon>
        <taxon>Eubacteriales</taxon>
        <taxon>Clostridiales Family XVII. Incertae Sedis</taxon>
        <taxon>Sulfobacillus</taxon>
    </lineage>
</organism>
<dbReference type="STRING" id="679936.Sulac_2529"/>
<dbReference type="PANTHER" id="PTHR30029:SF2">
    <property type="entry name" value="STAGE V SPORULATION PROTEIN R"/>
    <property type="match status" value="1"/>
</dbReference>
<evidence type="ECO:0000259" key="1">
    <source>
        <dbReference type="Pfam" id="PF04293"/>
    </source>
</evidence>
<dbReference type="KEGG" id="sap:Sulac_2529"/>
<evidence type="ECO:0000313" key="2">
    <source>
        <dbReference type="EMBL" id="AEW05991.1"/>
    </source>
</evidence>
<dbReference type="HOGENOM" id="CLU_010179_1_0_9"/>
<dbReference type="InterPro" id="IPR007390">
    <property type="entry name" value="Spore_V_R"/>
</dbReference>
<reference evidence="3" key="1">
    <citation type="submission" date="2011-12" db="EMBL/GenBank/DDBJ databases">
        <title>The complete genome of chromosome of Sulfobacillus acidophilus DSM 10332.</title>
        <authorList>
            <person name="Lucas S."/>
            <person name="Han J."/>
            <person name="Lapidus A."/>
            <person name="Bruce D."/>
            <person name="Goodwin L."/>
            <person name="Pitluck S."/>
            <person name="Peters L."/>
            <person name="Kyrpides N."/>
            <person name="Mavromatis K."/>
            <person name="Ivanova N."/>
            <person name="Mikhailova N."/>
            <person name="Chertkov O."/>
            <person name="Saunders E."/>
            <person name="Detter J.C."/>
            <person name="Tapia R."/>
            <person name="Han C."/>
            <person name="Land M."/>
            <person name="Hauser L."/>
            <person name="Markowitz V."/>
            <person name="Cheng J.-F."/>
            <person name="Hugenholtz P."/>
            <person name="Woyke T."/>
            <person name="Wu D."/>
            <person name="Pukall R."/>
            <person name="Gehrich-Schroeter G."/>
            <person name="Schneider S."/>
            <person name="Klenk H.-P."/>
            <person name="Eisen J.A."/>
        </authorList>
    </citation>
    <scope>NUCLEOTIDE SEQUENCE [LARGE SCALE GENOMIC DNA]</scope>
    <source>
        <strain evidence="3">ATCC 700253 / DSM 10332 / NAL</strain>
    </source>
</reference>
<dbReference type="InterPro" id="IPR056174">
    <property type="entry name" value="SpoVR_N"/>
</dbReference>
<dbReference type="AlphaFoldDB" id="G8TW64"/>
<proteinExistence type="predicted"/>
<dbReference type="PANTHER" id="PTHR30029">
    <property type="entry name" value="STAGE V SPORULATION PROTEIN R"/>
    <property type="match status" value="1"/>
</dbReference>
<gene>
    <name evidence="2" type="ordered locus">Sulac_2529</name>
</gene>
<feature type="domain" description="SpoVR protein-like N-terminal" evidence="1">
    <location>
        <begin position="5"/>
        <end position="161"/>
    </location>
</feature>
<dbReference type="EMBL" id="CP003179">
    <property type="protein sequence ID" value="AEW05991.1"/>
    <property type="molecule type" value="Genomic_DNA"/>
</dbReference>
<dbReference type="PATRIC" id="fig|679936.5.peg.2617"/>
<reference evidence="2 3" key="2">
    <citation type="journal article" date="2012" name="Stand. Genomic Sci.">
        <title>Complete genome sequence of the moderately thermophilic mineral-sulfide-oxidizing firmicute Sulfobacillus acidophilus type strain (NAL(T)).</title>
        <authorList>
            <person name="Anderson I."/>
            <person name="Chertkov O."/>
            <person name="Chen A."/>
            <person name="Saunders E."/>
            <person name="Lapidus A."/>
            <person name="Nolan M."/>
            <person name="Lucas S."/>
            <person name="Hammon N."/>
            <person name="Deshpande S."/>
            <person name="Cheng J.F."/>
            <person name="Han C."/>
            <person name="Tapia R."/>
            <person name="Goodwin L.A."/>
            <person name="Pitluck S."/>
            <person name="Liolios K."/>
            <person name="Pagani I."/>
            <person name="Ivanova N."/>
            <person name="Mikhailova N."/>
            <person name="Pati A."/>
            <person name="Palaniappan K."/>
            <person name="Land M."/>
            <person name="Pan C."/>
            <person name="Rohde M."/>
            <person name="Pukall R."/>
            <person name="Goker M."/>
            <person name="Detter J.C."/>
            <person name="Woyke T."/>
            <person name="Bristow J."/>
            <person name="Eisen J.A."/>
            <person name="Markowitz V."/>
            <person name="Hugenholtz P."/>
            <person name="Kyrpides N.C."/>
            <person name="Klenk H.P."/>
            <person name="Mavromatis K."/>
        </authorList>
    </citation>
    <scope>NUCLEOTIDE SEQUENCE [LARGE SCALE GENOMIC DNA]</scope>
    <source>
        <strain evidence="3">ATCC 700253 / DSM 10332 / NAL</strain>
    </source>
</reference>
<evidence type="ECO:0000313" key="3">
    <source>
        <dbReference type="Proteomes" id="UP000005439"/>
    </source>
</evidence>
<dbReference type="Proteomes" id="UP000005439">
    <property type="component" value="Chromosome"/>
</dbReference>
<accession>G8TW64</accession>
<feature type="domain" description="SpoVR protein-like N-terminal" evidence="1">
    <location>
        <begin position="168"/>
        <end position="271"/>
    </location>
</feature>